<dbReference type="EMBL" id="CP031395">
    <property type="protein sequence ID" value="QBK05049.1"/>
    <property type="molecule type" value="Genomic_DNA"/>
</dbReference>
<dbReference type="Proteomes" id="UP000292939">
    <property type="component" value="Chromosome"/>
</dbReference>
<reference evidence="2 3" key="1">
    <citation type="submission" date="2018-07" db="EMBL/GenBank/DDBJ databases">
        <title>Exploring interactions and the metabolic potential of the ultra-small soil bacteria Hylemonella gracilis.</title>
        <authorList>
            <person name="Tyc O."/>
            <person name="Kulkarni P."/>
            <person name="Gawehns F."/>
            <person name="Hundscheid M."/>
            <person name="Zweers H."/>
            <person name="Garbeva P."/>
        </authorList>
    </citation>
    <scope>NUCLEOTIDE SEQUENCE [LARGE SCALE GENOMIC DNA]</scope>
    <source>
        <strain evidence="2 3">NS1</strain>
    </source>
</reference>
<name>A0A4V1A273_9BURK</name>
<dbReference type="KEGG" id="hgr:DW355_09940"/>
<evidence type="ECO:0000313" key="3">
    <source>
        <dbReference type="Proteomes" id="UP000292939"/>
    </source>
</evidence>
<proteinExistence type="predicted"/>
<evidence type="ECO:0000313" key="2">
    <source>
        <dbReference type="EMBL" id="QBK05049.1"/>
    </source>
</evidence>
<evidence type="ECO:0000256" key="1">
    <source>
        <dbReference type="SAM" id="MobiDB-lite"/>
    </source>
</evidence>
<feature type="region of interest" description="Disordered" evidence="1">
    <location>
        <begin position="25"/>
        <end position="67"/>
    </location>
</feature>
<accession>A0A4V1A273</accession>
<protein>
    <submittedName>
        <fullName evidence="2">Uncharacterized protein</fullName>
    </submittedName>
</protein>
<organism evidence="2 3">
    <name type="scientific">Hylemonella gracilis</name>
    <dbReference type="NCBI Taxonomy" id="80880"/>
    <lineage>
        <taxon>Bacteria</taxon>
        <taxon>Pseudomonadati</taxon>
        <taxon>Pseudomonadota</taxon>
        <taxon>Betaproteobacteria</taxon>
        <taxon>Burkholderiales</taxon>
        <taxon>Comamonadaceae</taxon>
        <taxon>Hylemonella</taxon>
    </lineage>
</organism>
<feature type="compositionally biased region" description="Low complexity" evidence="1">
    <location>
        <begin position="33"/>
        <end position="46"/>
    </location>
</feature>
<gene>
    <name evidence="2" type="ORF">DW355_09940</name>
</gene>
<sequence>MMEQPQAPPREQRFDLQQMLRELAFETAGGSTPMPGAAPPSRSAASLQGHLQTRAASPETARGDGHG</sequence>
<dbReference type="AlphaFoldDB" id="A0A4V1A273"/>
<dbReference type="RefSeq" id="WP_131279753.1">
    <property type="nucleotide sequence ID" value="NZ_CP031395.1"/>
</dbReference>